<evidence type="ECO:0000256" key="7">
    <source>
        <dbReference type="ARBA" id="ARBA00022763"/>
    </source>
</evidence>
<evidence type="ECO:0000256" key="9">
    <source>
        <dbReference type="ARBA" id="ARBA00023125"/>
    </source>
</evidence>
<evidence type="ECO:0000256" key="10">
    <source>
        <dbReference type="ARBA" id="ARBA00023204"/>
    </source>
</evidence>
<dbReference type="EMBL" id="CYYP01000016">
    <property type="protein sequence ID" value="CUO48421.1"/>
    <property type="molecule type" value="Genomic_DNA"/>
</dbReference>
<dbReference type="GO" id="GO:0005737">
    <property type="term" value="C:cytoplasm"/>
    <property type="evidence" value="ECO:0007669"/>
    <property type="project" value="UniProtKB-SubCell"/>
</dbReference>
<comment type="subcellular location">
    <subcellularLocation>
        <location evidence="1 12 13">Cytoplasm</location>
    </subcellularLocation>
</comment>
<dbReference type="Pfam" id="PF02463">
    <property type="entry name" value="SMC_N"/>
    <property type="match status" value="1"/>
</dbReference>
<dbReference type="Gene3D" id="3.40.50.300">
    <property type="entry name" value="P-loop containing nucleotide triphosphate hydrolases"/>
    <property type="match status" value="1"/>
</dbReference>
<dbReference type="GO" id="GO:0006302">
    <property type="term" value="P:double-strand break repair"/>
    <property type="evidence" value="ECO:0007669"/>
    <property type="project" value="TreeGrafter"/>
</dbReference>
<sequence length="368" mass="40025">MTMFARDLSVAHYRSFDSYRLALDEGVTILAGPNAAGKTNLIEALQLLTSGASFRHPTAAELVHDGVGSCKVELRLEGDGRVLDMGLSAEDGKRSFSRNGKRCSAAGVRGVLPSVLFCPDHLDMVKRGASVRRAALDDFGMQLSARYADLASTYGRCVTQRNALLKETWCCREMLGAWNDSIARAGAALLVHRLALLDRLAGHVHTAYGQVASGEAANVTYTSTLGDLPQVEDREELKGWAYERMLAALDEHADEEIRRGVTLVGPHRDEIEFTVAGRSARPFASQGQQRTLVLSWKVAEVAVARDVLGTAPLLLLDDVMSELDGERRGAFLRLIGDDIQTVITTTNLGYFTDDLLDRAKVVSMGETC</sequence>
<keyword evidence="10 12" id="KW-0234">DNA repair</keyword>
<evidence type="ECO:0000259" key="14">
    <source>
        <dbReference type="Pfam" id="PF02463"/>
    </source>
</evidence>
<dbReference type="PANTHER" id="PTHR32182">
    <property type="entry name" value="DNA REPLICATION AND REPAIR PROTEIN RECF"/>
    <property type="match status" value="1"/>
</dbReference>
<evidence type="ECO:0000256" key="2">
    <source>
        <dbReference type="ARBA" id="ARBA00008016"/>
    </source>
</evidence>
<dbReference type="InterPro" id="IPR018078">
    <property type="entry name" value="DNA-binding_RecF_CS"/>
</dbReference>
<evidence type="ECO:0000256" key="3">
    <source>
        <dbReference type="ARBA" id="ARBA00020170"/>
    </source>
</evidence>
<evidence type="ECO:0000256" key="11">
    <source>
        <dbReference type="ARBA" id="ARBA00025401"/>
    </source>
</evidence>
<comment type="similarity">
    <text evidence="2 12 13">Belongs to the RecF family.</text>
</comment>
<dbReference type="GO" id="GO:0006260">
    <property type="term" value="P:DNA replication"/>
    <property type="evidence" value="ECO:0007669"/>
    <property type="project" value="UniProtKB-UniRule"/>
</dbReference>
<dbReference type="Gene3D" id="1.20.1050.90">
    <property type="entry name" value="RecF/RecN/SMC, N-terminal domain"/>
    <property type="match status" value="1"/>
</dbReference>
<comment type="function">
    <text evidence="11 12 13">The RecF protein is involved in DNA metabolism; it is required for DNA replication and normal SOS inducibility. RecF binds preferentially to single-stranded, linear DNA. It also seems to bind ATP.</text>
</comment>
<feature type="binding site" evidence="12">
    <location>
        <begin position="32"/>
        <end position="39"/>
    </location>
    <ligand>
        <name>ATP</name>
        <dbReference type="ChEBI" id="CHEBI:30616"/>
    </ligand>
</feature>
<dbReference type="InterPro" id="IPR042174">
    <property type="entry name" value="RecF_2"/>
</dbReference>
<keyword evidence="5 12" id="KW-0235">DNA replication</keyword>
<dbReference type="AlphaFoldDB" id="A0A174FFD3"/>
<dbReference type="GO" id="GO:0003697">
    <property type="term" value="F:single-stranded DNA binding"/>
    <property type="evidence" value="ECO:0007669"/>
    <property type="project" value="UniProtKB-UniRule"/>
</dbReference>
<dbReference type="GO" id="GO:0009432">
    <property type="term" value="P:SOS response"/>
    <property type="evidence" value="ECO:0007669"/>
    <property type="project" value="UniProtKB-UniRule"/>
</dbReference>
<evidence type="ECO:0000256" key="5">
    <source>
        <dbReference type="ARBA" id="ARBA00022705"/>
    </source>
</evidence>
<keyword evidence="8 12" id="KW-0067">ATP-binding</keyword>
<keyword evidence="4 12" id="KW-0963">Cytoplasm</keyword>
<dbReference type="GO" id="GO:0005524">
    <property type="term" value="F:ATP binding"/>
    <property type="evidence" value="ECO:0007669"/>
    <property type="project" value="UniProtKB-UniRule"/>
</dbReference>
<dbReference type="PANTHER" id="PTHR32182:SF0">
    <property type="entry name" value="DNA REPLICATION AND REPAIR PROTEIN RECF"/>
    <property type="match status" value="1"/>
</dbReference>
<evidence type="ECO:0000256" key="1">
    <source>
        <dbReference type="ARBA" id="ARBA00004496"/>
    </source>
</evidence>
<name>A0A174FFD3_9ACTN</name>
<evidence type="ECO:0000256" key="6">
    <source>
        <dbReference type="ARBA" id="ARBA00022741"/>
    </source>
</evidence>
<dbReference type="SUPFAM" id="SSF52540">
    <property type="entry name" value="P-loop containing nucleoside triphosphate hydrolases"/>
    <property type="match status" value="1"/>
</dbReference>
<dbReference type="RefSeq" id="WP_055287304.1">
    <property type="nucleotide sequence ID" value="NZ_CYYP01000016.1"/>
</dbReference>
<dbReference type="Proteomes" id="UP000095468">
    <property type="component" value="Unassembled WGS sequence"/>
</dbReference>
<keyword evidence="7 12" id="KW-0227">DNA damage</keyword>
<dbReference type="NCBIfam" id="TIGR00611">
    <property type="entry name" value="recf"/>
    <property type="match status" value="1"/>
</dbReference>
<gene>
    <name evidence="12 15" type="primary">recF</name>
    <name evidence="15" type="ORF">ERS852381_01680</name>
</gene>
<accession>A0A174FFD3</accession>
<evidence type="ECO:0000256" key="12">
    <source>
        <dbReference type="HAMAP-Rule" id="MF_00365"/>
    </source>
</evidence>
<evidence type="ECO:0000256" key="8">
    <source>
        <dbReference type="ARBA" id="ARBA00022840"/>
    </source>
</evidence>
<dbReference type="GO" id="GO:0000731">
    <property type="term" value="P:DNA synthesis involved in DNA repair"/>
    <property type="evidence" value="ECO:0007669"/>
    <property type="project" value="TreeGrafter"/>
</dbReference>
<evidence type="ECO:0000256" key="13">
    <source>
        <dbReference type="RuleBase" id="RU000578"/>
    </source>
</evidence>
<dbReference type="PROSITE" id="PS00618">
    <property type="entry name" value="RECF_2"/>
    <property type="match status" value="1"/>
</dbReference>
<feature type="domain" description="RecF/RecN/SMC N-terminal" evidence="14">
    <location>
        <begin position="7"/>
        <end position="351"/>
    </location>
</feature>
<dbReference type="InterPro" id="IPR003395">
    <property type="entry name" value="RecF/RecN/SMC_N"/>
</dbReference>
<keyword evidence="12 13" id="KW-0742">SOS response</keyword>
<evidence type="ECO:0000313" key="16">
    <source>
        <dbReference type="Proteomes" id="UP000095468"/>
    </source>
</evidence>
<evidence type="ECO:0000313" key="15">
    <source>
        <dbReference type="EMBL" id="CUO48421.1"/>
    </source>
</evidence>
<dbReference type="InterPro" id="IPR001238">
    <property type="entry name" value="DNA-binding_RecF"/>
</dbReference>
<protein>
    <recommendedName>
        <fullName evidence="3 12">DNA replication and repair protein RecF</fullName>
    </recommendedName>
</protein>
<evidence type="ECO:0000256" key="4">
    <source>
        <dbReference type="ARBA" id="ARBA00022490"/>
    </source>
</evidence>
<dbReference type="HAMAP" id="MF_00365">
    <property type="entry name" value="RecF"/>
    <property type="match status" value="1"/>
</dbReference>
<proteinExistence type="inferred from homology"/>
<keyword evidence="6 12" id="KW-0547">Nucleotide-binding</keyword>
<organism evidence="15 16">
    <name type="scientific">Collinsella aerofaciens</name>
    <dbReference type="NCBI Taxonomy" id="74426"/>
    <lineage>
        <taxon>Bacteria</taxon>
        <taxon>Bacillati</taxon>
        <taxon>Actinomycetota</taxon>
        <taxon>Coriobacteriia</taxon>
        <taxon>Coriobacteriales</taxon>
        <taxon>Coriobacteriaceae</taxon>
        <taxon>Collinsella</taxon>
    </lineage>
</organism>
<keyword evidence="9 12" id="KW-0238">DNA-binding</keyword>
<dbReference type="InterPro" id="IPR027417">
    <property type="entry name" value="P-loop_NTPase"/>
</dbReference>
<reference evidence="15 16" key="1">
    <citation type="submission" date="2015-09" db="EMBL/GenBank/DDBJ databases">
        <authorList>
            <consortium name="Pathogen Informatics"/>
        </authorList>
    </citation>
    <scope>NUCLEOTIDE SEQUENCE [LARGE SCALE GENOMIC DNA]</scope>
    <source>
        <strain evidence="15 16">2789STDY5608823</strain>
    </source>
</reference>